<sequence>MRDTDTDLSFSKAEARRCVHTSVTMLLRRTHDPAPYRRIAHKKAHQNQMLGLSRRVKVRVRTKDRLMDLWHEMIFPMRRVWSAVSTRVKARKNVLTWAMLCGGDRWRAVEASQRRTDVRVSRRAGDVGDAAEIGV</sequence>
<gene>
    <name evidence="1" type="ORF">Scep_023290</name>
</gene>
<evidence type="ECO:0000313" key="2">
    <source>
        <dbReference type="Proteomes" id="UP001419268"/>
    </source>
</evidence>
<dbReference type="AlphaFoldDB" id="A0AAP0EX66"/>
<keyword evidence="2" id="KW-1185">Reference proteome</keyword>
<dbReference type="Proteomes" id="UP001419268">
    <property type="component" value="Unassembled WGS sequence"/>
</dbReference>
<comment type="caution">
    <text evidence="1">The sequence shown here is derived from an EMBL/GenBank/DDBJ whole genome shotgun (WGS) entry which is preliminary data.</text>
</comment>
<protein>
    <submittedName>
        <fullName evidence="1">Uncharacterized protein</fullName>
    </submittedName>
</protein>
<proteinExistence type="predicted"/>
<reference evidence="1 2" key="1">
    <citation type="submission" date="2024-01" db="EMBL/GenBank/DDBJ databases">
        <title>Genome assemblies of Stephania.</title>
        <authorList>
            <person name="Yang L."/>
        </authorList>
    </citation>
    <scope>NUCLEOTIDE SEQUENCE [LARGE SCALE GENOMIC DNA]</scope>
    <source>
        <strain evidence="1">JXDWG</strain>
        <tissue evidence="1">Leaf</tissue>
    </source>
</reference>
<evidence type="ECO:0000313" key="1">
    <source>
        <dbReference type="EMBL" id="KAK9099860.1"/>
    </source>
</evidence>
<name>A0AAP0EX66_9MAGN</name>
<dbReference type="EMBL" id="JBBNAG010000010">
    <property type="protein sequence ID" value="KAK9099860.1"/>
    <property type="molecule type" value="Genomic_DNA"/>
</dbReference>
<accession>A0AAP0EX66</accession>
<organism evidence="1 2">
    <name type="scientific">Stephania cephalantha</name>
    <dbReference type="NCBI Taxonomy" id="152367"/>
    <lineage>
        <taxon>Eukaryota</taxon>
        <taxon>Viridiplantae</taxon>
        <taxon>Streptophyta</taxon>
        <taxon>Embryophyta</taxon>
        <taxon>Tracheophyta</taxon>
        <taxon>Spermatophyta</taxon>
        <taxon>Magnoliopsida</taxon>
        <taxon>Ranunculales</taxon>
        <taxon>Menispermaceae</taxon>
        <taxon>Menispermoideae</taxon>
        <taxon>Cissampelideae</taxon>
        <taxon>Stephania</taxon>
    </lineage>
</organism>